<proteinExistence type="predicted"/>
<sequence>METIEVEIFTDQGNGAVLRLPHRKFPGLLLQGDTLGNLVAMAESVEQLSASGSVALQEDASALAESLRELRHWYELAIK</sequence>
<dbReference type="Proteomes" id="UP001620405">
    <property type="component" value="Unassembled WGS sequence"/>
</dbReference>
<dbReference type="RefSeq" id="WP_284400333.1">
    <property type="nucleotide sequence ID" value="NZ_BSNQ01000006.1"/>
</dbReference>
<comment type="caution">
    <text evidence="1">The sequence shown here is derived from an EMBL/GenBank/DDBJ whole genome shotgun (WGS) entry which is preliminary data.</text>
</comment>
<reference evidence="1 2" key="1">
    <citation type="submission" date="2020-10" db="EMBL/GenBank/DDBJ databases">
        <title>Phylogeny of dyella-like bacteria.</title>
        <authorList>
            <person name="Fu J."/>
        </authorList>
    </citation>
    <scope>NUCLEOTIDE SEQUENCE [LARGE SCALE GENOMIC DNA]</scope>
    <source>
        <strain evidence="1 2">DHOB07</strain>
    </source>
</reference>
<keyword evidence="2" id="KW-1185">Reference proteome</keyword>
<evidence type="ECO:0000313" key="1">
    <source>
        <dbReference type="EMBL" id="MFK2871906.1"/>
    </source>
</evidence>
<gene>
    <name evidence="1" type="ORF">ISP13_00040</name>
</gene>
<evidence type="ECO:0000313" key="2">
    <source>
        <dbReference type="Proteomes" id="UP001620405"/>
    </source>
</evidence>
<dbReference type="Pfam" id="PF22281">
    <property type="entry name" value="DUF6959"/>
    <property type="match status" value="1"/>
</dbReference>
<accession>A0ABW8ISF6</accession>
<name>A0ABW8ISF6_9GAMM</name>
<dbReference type="InterPro" id="IPR053801">
    <property type="entry name" value="DUF6959"/>
</dbReference>
<organism evidence="1 2">
    <name type="scientific">Dyella lipolytica</name>
    <dbReference type="NCBI Taxonomy" id="1867835"/>
    <lineage>
        <taxon>Bacteria</taxon>
        <taxon>Pseudomonadati</taxon>
        <taxon>Pseudomonadota</taxon>
        <taxon>Gammaproteobacteria</taxon>
        <taxon>Lysobacterales</taxon>
        <taxon>Rhodanobacteraceae</taxon>
        <taxon>Dyella</taxon>
    </lineage>
</organism>
<protein>
    <submittedName>
        <fullName evidence="1">Uncharacterized protein</fullName>
    </submittedName>
</protein>
<dbReference type="EMBL" id="JADIKG010000004">
    <property type="protein sequence ID" value="MFK2871906.1"/>
    <property type="molecule type" value="Genomic_DNA"/>
</dbReference>